<evidence type="ECO:0000313" key="3">
    <source>
        <dbReference type="Proteomes" id="UP001236014"/>
    </source>
</evidence>
<protein>
    <submittedName>
        <fullName evidence="2">Uncharacterized protein</fullName>
    </submittedName>
</protein>
<dbReference type="EMBL" id="CP127294">
    <property type="protein sequence ID" value="WIX75391.1"/>
    <property type="molecule type" value="Genomic_DNA"/>
</dbReference>
<reference evidence="2 3" key="1">
    <citation type="submission" date="2023-06" db="EMBL/GenBank/DDBJ databases">
        <authorList>
            <person name="Oyuntsetseg B."/>
            <person name="Kim S.B."/>
        </authorList>
    </citation>
    <scope>NUCLEOTIDE SEQUENCE [LARGE SCALE GENOMIC DNA]</scope>
    <source>
        <strain evidence="2 3">2-15</strain>
    </source>
</reference>
<name>A0A9Y2I9X5_9PSEU</name>
<evidence type="ECO:0000256" key="1">
    <source>
        <dbReference type="SAM" id="MobiDB-lite"/>
    </source>
</evidence>
<dbReference type="AlphaFoldDB" id="A0A9Y2I9X5"/>
<dbReference type="KEGG" id="acab:QRX50_28155"/>
<dbReference type="RefSeq" id="WP_285966163.1">
    <property type="nucleotide sequence ID" value="NZ_CP127294.1"/>
</dbReference>
<accession>A0A9Y2I9X5</accession>
<sequence>MAGTVATAGDGWLHGTTGDPYQAVRAEAHDGPPDVRLGDWEDVVETPFHSRSGSVTLGMLTGGTFGDELNLGATGLFRARVCRKAADEGEQGDVWLIQFWPVPGTSEAPRWLKRTRAAVHEADPGWRQVLGYAVIEVSWFFTLAGMPHPDGWLDEPLPGEPPSAEVRAQLGVDPPRTRRDAIPVLVAAGLIVDDGAGGFTAGTPRRATELLDLPGELAARLDAGAVRASYVWLAADVISVAAWSNPARIEDLATLLAVPGETIEPLLEYAVADKLIHRANSAVTALPRPAPRSRPVRLVASRSDHREDPVPVAGPAPRAGFVAGDGTVVVWRAGEPVALGRADSDYRYRAFETPAGIYVAASAGQGHLMTWAGARSRLPVDLGFHPARSVDGRHLAGVQGHTGRQPWDQVHFFDVATEEAWSLPRSDNLTRHILGIHDGAVYFSTDSGAGVFTTSRWVPGREPVQLDAPVHRLDPLSGATAREDAEGMAVLTASGERRRIPDLQRGRFVPGGANMYWFRHNPSTLVLLDLATGTTTEHPLPKGCEVGEIPPTAPIWETPETLVFSQPHHASTRRVIRWHLRRQVFEHFDLPGIAGYRPFLIEPMLA</sequence>
<proteinExistence type="predicted"/>
<evidence type="ECO:0000313" key="2">
    <source>
        <dbReference type="EMBL" id="WIX75391.1"/>
    </source>
</evidence>
<feature type="region of interest" description="Disordered" evidence="1">
    <location>
        <begin position="294"/>
        <end position="315"/>
    </location>
</feature>
<keyword evidence="3" id="KW-1185">Reference proteome</keyword>
<organism evidence="2 3">
    <name type="scientific">Amycolatopsis carbonis</name>
    <dbReference type="NCBI Taxonomy" id="715471"/>
    <lineage>
        <taxon>Bacteria</taxon>
        <taxon>Bacillati</taxon>
        <taxon>Actinomycetota</taxon>
        <taxon>Actinomycetes</taxon>
        <taxon>Pseudonocardiales</taxon>
        <taxon>Pseudonocardiaceae</taxon>
        <taxon>Amycolatopsis</taxon>
    </lineage>
</organism>
<dbReference type="Proteomes" id="UP001236014">
    <property type="component" value="Chromosome"/>
</dbReference>
<gene>
    <name evidence="2" type="ORF">QRX50_28155</name>
</gene>